<comment type="caution">
    <text evidence="1">The sequence shown here is derived from an EMBL/GenBank/DDBJ whole genome shotgun (WGS) entry which is preliminary data.</text>
</comment>
<evidence type="ECO:0000313" key="2">
    <source>
        <dbReference type="Proteomes" id="UP000735302"/>
    </source>
</evidence>
<protein>
    <submittedName>
        <fullName evidence="1">Uncharacterized protein</fullName>
    </submittedName>
</protein>
<sequence>MVKTTKQPKLRSGTPLTGKHFNEIMIIHNIVTSSFQASGKLVHPRRQARASDRKGQSEFNASLLSTVPLTRGTVREGRIHVDQMKLIRMRSMRSVAGTVDSESALRLQGLSGAGLSPSRGPMA</sequence>
<evidence type="ECO:0000313" key="1">
    <source>
        <dbReference type="EMBL" id="GFO05797.1"/>
    </source>
</evidence>
<name>A0AAV4AEX7_9GAST</name>
<reference evidence="1 2" key="1">
    <citation type="journal article" date="2021" name="Elife">
        <title>Chloroplast acquisition without the gene transfer in kleptoplastic sea slugs, Plakobranchus ocellatus.</title>
        <authorList>
            <person name="Maeda T."/>
            <person name="Takahashi S."/>
            <person name="Yoshida T."/>
            <person name="Shimamura S."/>
            <person name="Takaki Y."/>
            <person name="Nagai Y."/>
            <person name="Toyoda A."/>
            <person name="Suzuki Y."/>
            <person name="Arimoto A."/>
            <person name="Ishii H."/>
            <person name="Satoh N."/>
            <person name="Nishiyama T."/>
            <person name="Hasebe M."/>
            <person name="Maruyama T."/>
            <person name="Minagawa J."/>
            <person name="Obokata J."/>
            <person name="Shigenobu S."/>
        </authorList>
    </citation>
    <scope>NUCLEOTIDE SEQUENCE [LARGE SCALE GENOMIC DNA]</scope>
</reference>
<organism evidence="1 2">
    <name type="scientific">Plakobranchus ocellatus</name>
    <dbReference type="NCBI Taxonomy" id="259542"/>
    <lineage>
        <taxon>Eukaryota</taxon>
        <taxon>Metazoa</taxon>
        <taxon>Spiralia</taxon>
        <taxon>Lophotrochozoa</taxon>
        <taxon>Mollusca</taxon>
        <taxon>Gastropoda</taxon>
        <taxon>Heterobranchia</taxon>
        <taxon>Euthyneura</taxon>
        <taxon>Panpulmonata</taxon>
        <taxon>Sacoglossa</taxon>
        <taxon>Placobranchoidea</taxon>
        <taxon>Plakobranchidae</taxon>
        <taxon>Plakobranchus</taxon>
    </lineage>
</organism>
<gene>
    <name evidence="1" type="ORF">PoB_003230200</name>
</gene>
<dbReference type="AlphaFoldDB" id="A0AAV4AEX7"/>
<dbReference type="Proteomes" id="UP000735302">
    <property type="component" value="Unassembled WGS sequence"/>
</dbReference>
<accession>A0AAV4AEX7</accession>
<proteinExistence type="predicted"/>
<keyword evidence="2" id="KW-1185">Reference proteome</keyword>
<dbReference type="EMBL" id="BLXT01003752">
    <property type="protein sequence ID" value="GFO05797.1"/>
    <property type="molecule type" value="Genomic_DNA"/>
</dbReference>